<organism evidence="1">
    <name type="scientific">Arundo donax</name>
    <name type="common">Giant reed</name>
    <name type="synonym">Donax arundinaceus</name>
    <dbReference type="NCBI Taxonomy" id="35708"/>
    <lineage>
        <taxon>Eukaryota</taxon>
        <taxon>Viridiplantae</taxon>
        <taxon>Streptophyta</taxon>
        <taxon>Embryophyta</taxon>
        <taxon>Tracheophyta</taxon>
        <taxon>Spermatophyta</taxon>
        <taxon>Magnoliopsida</taxon>
        <taxon>Liliopsida</taxon>
        <taxon>Poales</taxon>
        <taxon>Poaceae</taxon>
        <taxon>PACMAD clade</taxon>
        <taxon>Arundinoideae</taxon>
        <taxon>Arundineae</taxon>
        <taxon>Arundo</taxon>
    </lineage>
</organism>
<dbReference type="EMBL" id="GBRH01222316">
    <property type="protein sequence ID" value="JAD75579.1"/>
    <property type="molecule type" value="Transcribed_RNA"/>
</dbReference>
<name>A0A0A9CH08_ARUDO</name>
<protein>
    <submittedName>
        <fullName evidence="1">Uncharacterized protein</fullName>
    </submittedName>
</protein>
<proteinExistence type="predicted"/>
<reference evidence="1" key="1">
    <citation type="submission" date="2014-09" db="EMBL/GenBank/DDBJ databases">
        <authorList>
            <person name="Magalhaes I.L.F."/>
            <person name="Oliveira U."/>
            <person name="Santos F.R."/>
            <person name="Vidigal T.H.D.A."/>
            <person name="Brescovit A.D."/>
            <person name="Santos A.J."/>
        </authorList>
    </citation>
    <scope>NUCLEOTIDE SEQUENCE</scope>
    <source>
        <tissue evidence="1">Shoot tissue taken approximately 20 cm above the soil surface</tissue>
    </source>
</reference>
<reference evidence="1" key="2">
    <citation type="journal article" date="2015" name="Data Brief">
        <title>Shoot transcriptome of the giant reed, Arundo donax.</title>
        <authorList>
            <person name="Barrero R.A."/>
            <person name="Guerrero F.D."/>
            <person name="Moolhuijzen P."/>
            <person name="Goolsby J.A."/>
            <person name="Tidwell J."/>
            <person name="Bellgard S.E."/>
            <person name="Bellgard M.I."/>
        </authorList>
    </citation>
    <scope>NUCLEOTIDE SEQUENCE</scope>
    <source>
        <tissue evidence="1">Shoot tissue taken approximately 20 cm above the soil surface</tissue>
    </source>
</reference>
<sequence length="75" mass="8959">MPRQFFCGHRRRNSIIQTNMHFLEIVALHVQKQRNGIYIRDSKTSKYDIPYRRICIGTRFSAGQSGRFETLRIMI</sequence>
<dbReference type="AlphaFoldDB" id="A0A0A9CH08"/>
<accession>A0A0A9CH08</accession>
<evidence type="ECO:0000313" key="1">
    <source>
        <dbReference type="EMBL" id="JAD75579.1"/>
    </source>
</evidence>